<keyword evidence="1" id="KW-1133">Transmembrane helix</keyword>
<organism evidence="2 3">
    <name type="scientific">Knoellia aerolata DSM 18566</name>
    <dbReference type="NCBI Taxonomy" id="1385519"/>
    <lineage>
        <taxon>Bacteria</taxon>
        <taxon>Bacillati</taxon>
        <taxon>Actinomycetota</taxon>
        <taxon>Actinomycetes</taxon>
        <taxon>Micrococcales</taxon>
        <taxon>Intrasporangiaceae</taxon>
        <taxon>Knoellia</taxon>
    </lineage>
</organism>
<dbReference type="OrthoDB" id="4843498at2"/>
<keyword evidence="1" id="KW-0472">Membrane</keyword>
<reference evidence="2 3" key="1">
    <citation type="submission" date="2013-08" db="EMBL/GenBank/DDBJ databases">
        <title>The genome sequence of Knoellia aerolata.</title>
        <authorList>
            <person name="Zhu W."/>
            <person name="Wang G."/>
        </authorList>
    </citation>
    <scope>NUCLEOTIDE SEQUENCE [LARGE SCALE GENOMIC DNA]</scope>
    <source>
        <strain evidence="2 3">DSM 18566</strain>
    </source>
</reference>
<dbReference type="STRING" id="1385519.N801_17860"/>
<dbReference type="EMBL" id="AVPL01000064">
    <property type="protein sequence ID" value="KGN39902.1"/>
    <property type="molecule type" value="Genomic_DNA"/>
</dbReference>
<keyword evidence="3" id="KW-1185">Reference proteome</keyword>
<evidence type="ECO:0000313" key="3">
    <source>
        <dbReference type="Proteomes" id="UP000030013"/>
    </source>
</evidence>
<evidence type="ECO:0000256" key="1">
    <source>
        <dbReference type="SAM" id="Phobius"/>
    </source>
</evidence>
<name>A0A0A0JUY8_9MICO</name>
<accession>A0A0A0JUY8</accession>
<dbReference type="AlphaFoldDB" id="A0A0A0JUY8"/>
<gene>
    <name evidence="2" type="ORF">N801_17860</name>
</gene>
<protein>
    <recommendedName>
        <fullName evidence="4">Bacterial Pleckstrin homology domain-containing protein</fullName>
    </recommendedName>
</protein>
<dbReference type="Proteomes" id="UP000030013">
    <property type="component" value="Unassembled WGS sequence"/>
</dbReference>
<evidence type="ECO:0000313" key="2">
    <source>
        <dbReference type="EMBL" id="KGN39902.1"/>
    </source>
</evidence>
<evidence type="ECO:0008006" key="4">
    <source>
        <dbReference type="Google" id="ProtNLM"/>
    </source>
</evidence>
<proteinExistence type="predicted"/>
<dbReference type="RefSeq" id="WP_035940101.1">
    <property type="nucleotide sequence ID" value="NZ_AVPL01000064.1"/>
</dbReference>
<dbReference type="eggNOG" id="ENOG502ZTYU">
    <property type="taxonomic scope" value="Bacteria"/>
</dbReference>
<keyword evidence="1" id="KW-0812">Transmembrane</keyword>
<feature type="transmembrane region" description="Helical" evidence="1">
    <location>
        <begin position="47"/>
        <end position="67"/>
    </location>
</feature>
<feature type="transmembrane region" description="Helical" evidence="1">
    <location>
        <begin position="22"/>
        <end position="41"/>
    </location>
</feature>
<comment type="caution">
    <text evidence="2">The sequence shown here is derived from an EMBL/GenBank/DDBJ whole genome shotgun (WGS) entry which is preliminary data.</text>
</comment>
<sequence length="162" mass="16882">MAPGGTALGAPRYRSVVRPHRVLVAVGAVVAAVGVVSGLLVASLGGWAVALGLLVVLALVGLGWLIARGPVTVVVTDRAIRVSYPLAPRTIRMDDVTDVGAGDHVDGVGWGWGLRWEGRGKWAYRVGGPMATVVHRRGRIGVSVEDPHEFVEAVVAARQGLT</sequence>